<reference evidence="2" key="1">
    <citation type="journal article" date="2008" name="Nat. Genet.">
        <title>The Pristionchus pacificus genome provides a unique perspective on nematode lifestyle and parasitism.</title>
        <authorList>
            <person name="Dieterich C."/>
            <person name="Clifton S.W."/>
            <person name="Schuster L.N."/>
            <person name="Chinwalla A."/>
            <person name="Delehaunty K."/>
            <person name="Dinkelacker I."/>
            <person name="Fulton L."/>
            <person name="Fulton R."/>
            <person name="Godfrey J."/>
            <person name="Minx P."/>
            <person name="Mitreva M."/>
            <person name="Roeseler W."/>
            <person name="Tian H."/>
            <person name="Witte H."/>
            <person name="Yang S.P."/>
            <person name="Wilson R.K."/>
            <person name="Sommer R.J."/>
        </authorList>
    </citation>
    <scope>NUCLEOTIDE SEQUENCE [LARGE SCALE GENOMIC DNA]</scope>
    <source>
        <strain evidence="2">PS312</strain>
    </source>
</reference>
<accession>A0A2A6BDX9</accession>
<dbReference type="Proteomes" id="UP000005239">
    <property type="component" value="Unassembled WGS sequence"/>
</dbReference>
<organism evidence="1 2">
    <name type="scientific">Pristionchus pacificus</name>
    <name type="common">Parasitic nematode worm</name>
    <dbReference type="NCBI Taxonomy" id="54126"/>
    <lineage>
        <taxon>Eukaryota</taxon>
        <taxon>Metazoa</taxon>
        <taxon>Ecdysozoa</taxon>
        <taxon>Nematoda</taxon>
        <taxon>Chromadorea</taxon>
        <taxon>Rhabditida</taxon>
        <taxon>Rhabditina</taxon>
        <taxon>Diplogasteromorpha</taxon>
        <taxon>Diplogasteroidea</taxon>
        <taxon>Neodiplogasteridae</taxon>
        <taxon>Pristionchus</taxon>
    </lineage>
</organism>
<protein>
    <submittedName>
        <fullName evidence="1">Uncharacterized protein</fullName>
    </submittedName>
</protein>
<evidence type="ECO:0000313" key="1">
    <source>
        <dbReference type="EnsemblMetazoa" id="PPA13585.1"/>
    </source>
</evidence>
<reference evidence="1" key="2">
    <citation type="submission" date="2022-06" db="UniProtKB">
        <authorList>
            <consortium name="EnsemblMetazoa"/>
        </authorList>
    </citation>
    <scope>IDENTIFICATION</scope>
    <source>
        <strain evidence="1">PS312</strain>
    </source>
</reference>
<sequence>MLFRFTLILLLSTSLANHIHHQSESTTVSSNDKEVETLLGDSATNETDTVVDDLPVMIANPWIRTDRLEQGFENVTTWNSKSVVPRLFSDMGRAGFPPIESVMKWPCWNGVDDEAKDEFIEIFNETNAKGIMKKKLDEWIDKYNGTDIAEKIRWNRDDFVNRMKLFSINFESALSTFSTAVRTFNDVAMDDGMTIAQSNAVINNIADILDKNFVKARLSLKYLFNGNVMNGKKLQQMIVKVVTTTVKPNRITAPPHWGNVTGNGNGVWNGNWKRYTVVRRVTNKPVQTTPQA</sequence>
<name>A0A2A6BDX9_PRIPA</name>
<evidence type="ECO:0000313" key="2">
    <source>
        <dbReference type="Proteomes" id="UP000005239"/>
    </source>
</evidence>
<gene>
    <name evidence="1" type="primary">WBGene00103139</name>
</gene>
<dbReference type="AlphaFoldDB" id="A0A2A6BDX9"/>
<keyword evidence="2" id="KW-1185">Reference proteome</keyword>
<dbReference type="EnsemblMetazoa" id="PPA13585.1">
    <property type="protein sequence ID" value="PPA13585.1"/>
    <property type="gene ID" value="WBGene00103139"/>
</dbReference>
<accession>A0A8R1YCD6</accession>
<proteinExistence type="predicted"/>